<keyword evidence="2" id="KW-1185">Reference proteome</keyword>
<proteinExistence type="predicted"/>
<dbReference type="EMBL" id="KV417598">
    <property type="protein sequence ID" value="KZP16006.1"/>
    <property type="molecule type" value="Genomic_DNA"/>
</dbReference>
<accession>A0A166EQM3</accession>
<protein>
    <submittedName>
        <fullName evidence="1">Uncharacterized protein</fullName>
    </submittedName>
</protein>
<evidence type="ECO:0000313" key="2">
    <source>
        <dbReference type="Proteomes" id="UP000076532"/>
    </source>
</evidence>
<organism evidence="1 2">
    <name type="scientific">Athelia psychrophila</name>
    <dbReference type="NCBI Taxonomy" id="1759441"/>
    <lineage>
        <taxon>Eukaryota</taxon>
        <taxon>Fungi</taxon>
        <taxon>Dikarya</taxon>
        <taxon>Basidiomycota</taxon>
        <taxon>Agaricomycotina</taxon>
        <taxon>Agaricomycetes</taxon>
        <taxon>Agaricomycetidae</taxon>
        <taxon>Atheliales</taxon>
        <taxon>Atheliaceae</taxon>
        <taxon>Athelia</taxon>
    </lineage>
</organism>
<dbReference type="Proteomes" id="UP000076532">
    <property type="component" value="Unassembled WGS sequence"/>
</dbReference>
<sequence length="92" mass="10255">MCSNAGCASLALAVVNKEAIGQVSEQSFRVGVWFKALVHCSHRGLSMRVSNTPLDISRRLSDDIWSYPWNGSRHHKKCWVTIIGVEKVDNKA</sequence>
<evidence type="ECO:0000313" key="1">
    <source>
        <dbReference type="EMBL" id="KZP16006.1"/>
    </source>
</evidence>
<dbReference type="AlphaFoldDB" id="A0A166EQM3"/>
<name>A0A166EQM3_9AGAM</name>
<reference evidence="1 2" key="1">
    <citation type="journal article" date="2016" name="Mol. Biol. Evol.">
        <title>Comparative Genomics of Early-Diverging Mushroom-Forming Fungi Provides Insights into the Origins of Lignocellulose Decay Capabilities.</title>
        <authorList>
            <person name="Nagy L.G."/>
            <person name="Riley R."/>
            <person name="Tritt A."/>
            <person name="Adam C."/>
            <person name="Daum C."/>
            <person name="Floudas D."/>
            <person name="Sun H."/>
            <person name="Yadav J.S."/>
            <person name="Pangilinan J."/>
            <person name="Larsson K.H."/>
            <person name="Matsuura K."/>
            <person name="Barry K."/>
            <person name="Labutti K."/>
            <person name="Kuo R."/>
            <person name="Ohm R.A."/>
            <person name="Bhattacharya S.S."/>
            <person name="Shirouzu T."/>
            <person name="Yoshinaga Y."/>
            <person name="Martin F.M."/>
            <person name="Grigoriev I.V."/>
            <person name="Hibbett D.S."/>
        </authorList>
    </citation>
    <scope>NUCLEOTIDE SEQUENCE [LARGE SCALE GENOMIC DNA]</scope>
    <source>
        <strain evidence="1 2">CBS 109695</strain>
    </source>
</reference>
<gene>
    <name evidence="1" type="ORF">FIBSPDRAFT_68356</name>
</gene>